<gene>
    <name evidence="2" type="ordered locus">TTX_0376</name>
</gene>
<evidence type="ECO:0000256" key="1">
    <source>
        <dbReference type="SAM" id="MobiDB-lite"/>
    </source>
</evidence>
<organism evidence="2 3">
    <name type="scientific">Thermoproteus tenax (strain ATCC 35583 / DSM 2078 / JCM 9277 / NBRC 100435 / Kra 1)</name>
    <dbReference type="NCBI Taxonomy" id="768679"/>
    <lineage>
        <taxon>Archaea</taxon>
        <taxon>Thermoproteota</taxon>
        <taxon>Thermoprotei</taxon>
        <taxon>Thermoproteales</taxon>
        <taxon>Thermoproteaceae</taxon>
        <taxon>Thermoproteus</taxon>
    </lineage>
</organism>
<dbReference type="PaxDb" id="768679-TTX_0376"/>
<dbReference type="Proteomes" id="UP000002654">
    <property type="component" value="Chromosome"/>
</dbReference>
<evidence type="ECO:0000313" key="2">
    <source>
        <dbReference type="EMBL" id="CCC81049.1"/>
    </source>
</evidence>
<dbReference type="AlphaFoldDB" id="G4RNA5"/>
<protein>
    <submittedName>
        <fullName evidence="2">Uncharacterized protein</fullName>
    </submittedName>
</protein>
<reference evidence="2 3" key="1">
    <citation type="journal article" date="2011" name="PLoS ONE">
        <title>The complete genome sequence of Thermoproteus tenax: a physiologically versatile member of the Crenarchaeota.</title>
        <authorList>
            <person name="Siebers B."/>
            <person name="Zaparty M."/>
            <person name="Raddatz G."/>
            <person name="Tjaden B."/>
            <person name="Albers S.V."/>
            <person name="Bell S.D."/>
            <person name="Blombach F."/>
            <person name="Kletzin A."/>
            <person name="Kyrpides N."/>
            <person name="Lanz C."/>
            <person name="Plagens A."/>
            <person name="Rampp M."/>
            <person name="Rosinus A."/>
            <person name="von Jan M."/>
            <person name="Makarova K.S."/>
            <person name="Klenk H.P."/>
            <person name="Schuster S.C."/>
            <person name="Hensel R."/>
        </authorList>
    </citation>
    <scope>NUCLEOTIDE SEQUENCE [LARGE SCALE GENOMIC DNA]</scope>
    <source>
        <strain evidence="3">ATCC 35583 / DSM 2078 / JCM 9277 / NBRC 100435 / Kra 1</strain>
    </source>
</reference>
<proteinExistence type="predicted"/>
<dbReference type="EMBL" id="FN869859">
    <property type="protein sequence ID" value="CCC81049.1"/>
    <property type="molecule type" value="Genomic_DNA"/>
</dbReference>
<name>G4RNA5_THETK</name>
<accession>G4RNA5</accession>
<evidence type="ECO:0000313" key="3">
    <source>
        <dbReference type="Proteomes" id="UP000002654"/>
    </source>
</evidence>
<sequence length="95" mass="10115">MLLDNGLRLVLDRFAAPTAAAAVRVGVGSLFEGRGVRQEGEPPVRQKESRALPADSRQAAGQGDLGDAVLHDRNPDLVRAKAEKYGIDIVAPEDL</sequence>
<dbReference type="STRING" id="768679.TTX_0376"/>
<feature type="region of interest" description="Disordered" evidence="1">
    <location>
        <begin position="34"/>
        <end position="68"/>
    </location>
</feature>
<dbReference type="KEGG" id="ttn:TTX_0376"/>
<keyword evidence="3" id="KW-1185">Reference proteome</keyword>
<feature type="compositionally biased region" description="Basic and acidic residues" evidence="1">
    <location>
        <begin position="34"/>
        <end position="50"/>
    </location>
</feature>
<dbReference type="HOGENOM" id="CLU_2366386_0_0_2"/>